<keyword evidence="5 7" id="KW-1133">Transmembrane helix</keyword>
<feature type="transmembrane region" description="Helical" evidence="7">
    <location>
        <begin position="185"/>
        <end position="206"/>
    </location>
</feature>
<evidence type="ECO:0000313" key="10">
    <source>
        <dbReference type="Proteomes" id="UP000824088"/>
    </source>
</evidence>
<keyword evidence="6 7" id="KW-0472">Membrane</keyword>
<dbReference type="Gene3D" id="1.20.1250.20">
    <property type="entry name" value="MFS general substrate transporter like domains"/>
    <property type="match status" value="2"/>
</dbReference>
<evidence type="ECO:0000256" key="3">
    <source>
        <dbReference type="ARBA" id="ARBA00022475"/>
    </source>
</evidence>
<proteinExistence type="predicted"/>
<keyword evidence="4 7" id="KW-0812">Transmembrane</keyword>
<dbReference type="Proteomes" id="UP000824088">
    <property type="component" value="Unassembled WGS sequence"/>
</dbReference>
<dbReference type="InterPro" id="IPR050171">
    <property type="entry name" value="MFS_Transporters"/>
</dbReference>
<organism evidence="9 10">
    <name type="scientific">Candidatus Limadaptatus stercorigallinarum</name>
    <dbReference type="NCBI Taxonomy" id="2840845"/>
    <lineage>
        <taxon>Bacteria</taxon>
        <taxon>Bacillati</taxon>
        <taxon>Bacillota</taxon>
        <taxon>Clostridia</taxon>
        <taxon>Eubacteriales</taxon>
        <taxon>Candidatus Limadaptatus</taxon>
    </lineage>
</organism>
<evidence type="ECO:0000256" key="4">
    <source>
        <dbReference type="ARBA" id="ARBA00022692"/>
    </source>
</evidence>
<feature type="transmembrane region" description="Helical" evidence="7">
    <location>
        <begin position="303"/>
        <end position="324"/>
    </location>
</feature>
<feature type="transmembrane region" description="Helical" evidence="7">
    <location>
        <begin position="273"/>
        <end position="294"/>
    </location>
</feature>
<feature type="transmembrane region" description="Helical" evidence="7">
    <location>
        <begin position="17"/>
        <end position="39"/>
    </location>
</feature>
<dbReference type="AlphaFoldDB" id="A0A9D1HUE3"/>
<comment type="caution">
    <text evidence="9">The sequence shown here is derived from an EMBL/GenBank/DDBJ whole genome shotgun (WGS) entry which is preliminary data.</text>
</comment>
<dbReference type="GO" id="GO:0022857">
    <property type="term" value="F:transmembrane transporter activity"/>
    <property type="evidence" value="ECO:0007669"/>
    <property type="project" value="InterPro"/>
</dbReference>
<feature type="transmembrane region" description="Helical" evidence="7">
    <location>
        <begin position="238"/>
        <end position="261"/>
    </location>
</feature>
<gene>
    <name evidence="9" type="ORF">IAD51_04740</name>
</gene>
<comment type="subcellular location">
    <subcellularLocation>
        <location evidence="1">Cell membrane</location>
        <topology evidence="1">Multi-pass membrane protein</topology>
    </subcellularLocation>
</comment>
<feature type="transmembrane region" description="Helical" evidence="7">
    <location>
        <begin position="417"/>
        <end position="435"/>
    </location>
</feature>
<dbReference type="PROSITE" id="PS50850">
    <property type="entry name" value="MFS"/>
    <property type="match status" value="1"/>
</dbReference>
<name>A0A9D1HUE3_9FIRM</name>
<dbReference type="Pfam" id="PF07690">
    <property type="entry name" value="MFS_1"/>
    <property type="match status" value="1"/>
</dbReference>
<feature type="transmembrane region" description="Helical" evidence="7">
    <location>
        <begin position="376"/>
        <end position="397"/>
    </location>
</feature>
<dbReference type="PANTHER" id="PTHR23517:SF3">
    <property type="entry name" value="INTEGRAL MEMBRANE TRANSPORT PROTEIN"/>
    <property type="match status" value="1"/>
</dbReference>
<dbReference type="CDD" id="cd06174">
    <property type="entry name" value="MFS"/>
    <property type="match status" value="1"/>
</dbReference>
<feature type="transmembrane region" description="Helical" evidence="7">
    <location>
        <begin position="330"/>
        <end position="355"/>
    </location>
</feature>
<feature type="transmembrane region" description="Helical" evidence="7">
    <location>
        <begin position="83"/>
        <end position="103"/>
    </location>
</feature>
<keyword evidence="3" id="KW-1003">Cell membrane</keyword>
<evidence type="ECO:0000256" key="6">
    <source>
        <dbReference type="ARBA" id="ARBA00023136"/>
    </source>
</evidence>
<evidence type="ECO:0000313" key="9">
    <source>
        <dbReference type="EMBL" id="HIU21520.1"/>
    </source>
</evidence>
<dbReference type="InterPro" id="IPR011701">
    <property type="entry name" value="MFS"/>
</dbReference>
<evidence type="ECO:0000256" key="5">
    <source>
        <dbReference type="ARBA" id="ARBA00022989"/>
    </source>
</evidence>
<dbReference type="InterPro" id="IPR020846">
    <property type="entry name" value="MFS_dom"/>
</dbReference>
<feature type="transmembrane region" description="Helical" evidence="7">
    <location>
        <begin position="115"/>
        <end position="133"/>
    </location>
</feature>
<dbReference type="SUPFAM" id="SSF103473">
    <property type="entry name" value="MFS general substrate transporter"/>
    <property type="match status" value="1"/>
</dbReference>
<feature type="transmembrane region" description="Helical" evidence="7">
    <location>
        <begin position="154"/>
        <end position="173"/>
    </location>
</feature>
<accession>A0A9D1HUE3</accession>
<evidence type="ECO:0000259" key="8">
    <source>
        <dbReference type="PROSITE" id="PS50850"/>
    </source>
</evidence>
<keyword evidence="2" id="KW-0813">Transport</keyword>
<dbReference type="PANTHER" id="PTHR23517">
    <property type="entry name" value="RESISTANCE PROTEIN MDTM, PUTATIVE-RELATED-RELATED"/>
    <property type="match status" value="1"/>
</dbReference>
<sequence length="471" mass="51386">MSVSESKVRTTPLGGKVWFCLLFFGLIGQIAWIVENMYFAKFMQDEFVDEAWATTLMVALSAIFATAATVVTGAICDKTGKRSVFVSWGFIVWGLTIMVFALFPINYSPDQLRGLVAGIIIMDCVMSWVGSSANDAAFNTWLTDMTDTTNRGKADTILSMMPVFAMVIVFIGLDSLTAKGTEQWWLFFVILGAIPIVSGILGLFVLRDKPNLPKNTNPDFGKELIYGFRPSVIRKNKMIYIALAGSGIAGASMQVYMSYLINFVERTLGMTDYVMPLAVIIVCSAVLAGLLGFLMDKFGRKHFFIPLVLAAVIGTLGIYLLKFVGTTNTVALLGMLIPVGIVTMTAELSVSGLFVSSFRDYIPKGKEGCFQGIRMFLFVLLPMIIGPAIGNAIIDAYGWYSVSEITGEEILNYPYEMFLGAAIVAVFTLIPAVIVRSRDADTRARLLAERDAAANGDETAETDALCDETAQ</sequence>
<evidence type="ECO:0000256" key="7">
    <source>
        <dbReference type="SAM" id="Phobius"/>
    </source>
</evidence>
<feature type="transmembrane region" description="Helical" evidence="7">
    <location>
        <begin position="51"/>
        <end position="76"/>
    </location>
</feature>
<feature type="domain" description="Major facilitator superfamily (MFS) profile" evidence="8">
    <location>
        <begin position="17"/>
        <end position="440"/>
    </location>
</feature>
<protein>
    <submittedName>
        <fullName evidence="9">MFS transporter</fullName>
    </submittedName>
</protein>
<evidence type="ECO:0000256" key="1">
    <source>
        <dbReference type="ARBA" id="ARBA00004651"/>
    </source>
</evidence>
<reference evidence="9" key="2">
    <citation type="journal article" date="2021" name="PeerJ">
        <title>Extensive microbial diversity within the chicken gut microbiome revealed by metagenomics and culture.</title>
        <authorList>
            <person name="Gilroy R."/>
            <person name="Ravi A."/>
            <person name="Getino M."/>
            <person name="Pursley I."/>
            <person name="Horton D.L."/>
            <person name="Alikhan N.F."/>
            <person name="Baker D."/>
            <person name="Gharbi K."/>
            <person name="Hall N."/>
            <person name="Watson M."/>
            <person name="Adriaenssens E.M."/>
            <person name="Foster-Nyarko E."/>
            <person name="Jarju S."/>
            <person name="Secka A."/>
            <person name="Antonio M."/>
            <person name="Oren A."/>
            <person name="Chaudhuri R.R."/>
            <person name="La Ragione R."/>
            <person name="Hildebrand F."/>
            <person name="Pallen M.J."/>
        </authorList>
    </citation>
    <scope>NUCLEOTIDE SEQUENCE</scope>
    <source>
        <strain evidence="9">1063</strain>
    </source>
</reference>
<dbReference type="EMBL" id="DVMN01000085">
    <property type="protein sequence ID" value="HIU21520.1"/>
    <property type="molecule type" value="Genomic_DNA"/>
</dbReference>
<dbReference type="InterPro" id="IPR036259">
    <property type="entry name" value="MFS_trans_sf"/>
</dbReference>
<dbReference type="GO" id="GO:0005886">
    <property type="term" value="C:plasma membrane"/>
    <property type="evidence" value="ECO:0007669"/>
    <property type="project" value="UniProtKB-SubCell"/>
</dbReference>
<reference evidence="9" key="1">
    <citation type="submission" date="2020-10" db="EMBL/GenBank/DDBJ databases">
        <authorList>
            <person name="Gilroy R."/>
        </authorList>
    </citation>
    <scope>NUCLEOTIDE SEQUENCE</scope>
    <source>
        <strain evidence="9">1063</strain>
    </source>
</reference>
<evidence type="ECO:0000256" key="2">
    <source>
        <dbReference type="ARBA" id="ARBA00022448"/>
    </source>
</evidence>